<evidence type="ECO:0000313" key="2">
    <source>
        <dbReference type="EMBL" id="KAK1381478.1"/>
    </source>
</evidence>
<gene>
    <name evidence="2" type="ORF">POM88_028222</name>
</gene>
<name>A0AAD8IBP7_9APIA</name>
<evidence type="ECO:0000313" key="3">
    <source>
        <dbReference type="Proteomes" id="UP001237642"/>
    </source>
</evidence>
<proteinExistence type="predicted"/>
<accession>A0AAD8IBP7</accession>
<evidence type="ECO:0000256" key="1">
    <source>
        <dbReference type="SAM" id="MobiDB-lite"/>
    </source>
</evidence>
<keyword evidence="3" id="KW-1185">Reference proteome</keyword>
<reference evidence="2" key="1">
    <citation type="submission" date="2023-02" db="EMBL/GenBank/DDBJ databases">
        <title>Genome of toxic invasive species Heracleum sosnowskyi carries increased number of genes despite the absence of recent whole-genome duplications.</title>
        <authorList>
            <person name="Schelkunov M."/>
            <person name="Shtratnikova V."/>
            <person name="Makarenko M."/>
            <person name="Klepikova A."/>
            <person name="Omelchenko D."/>
            <person name="Novikova G."/>
            <person name="Obukhova E."/>
            <person name="Bogdanov V."/>
            <person name="Penin A."/>
            <person name="Logacheva M."/>
        </authorList>
    </citation>
    <scope>NUCLEOTIDE SEQUENCE</scope>
    <source>
        <strain evidence="2">Hsosn_3</strain>
        <tissue evidence="2">Leaf</tissue>
    </source>
</reference>
<protein>
    <submittedName>
        <fullName evidence="2">Uncharacterized protein</fullName>
    </submittedName>
</protein>
<comment type="caution">
    <text evidence="2">The sequence shown here is derived from an EMBL/GenBank/DDBJ whole genome shotgun (WGS) entry which is preliminary data.</text>
</comment>
<feature type="region of interest" description="Disordered" evidence="1">
    <location>
        <begin position="189"/>
        <end position="254"/>
    </location>
</feature>
<dbReference type="Proteomes" id="UP001237642">
    <property type="component" value="Unassembled WGS sequence"/>
</dbReference>
<organism evidence="2 3">
    <name type="scientific">Heracleum sosnowskyi</name>
    <dbReference type="NCBI Taxonomy" id="360622"/>
    <lineage>
        <taxon>Eukaryota</taxon>
        <taxon>Viridiplantae</taxon>
        <taxon>Streptophyta</taxon>
        <taxon>Embryophyta</taxon>
        <taxon>Tracheophyta</taxon>
        <taxon>Spermatophyta</taxon>
        <taxon>Magnoliopsida</taxon>
        <taxon>eudicotyledons</taxon>
        <taxon>Gunneridae</taxon>
        <taxon>Pentapetalae</taxon>
        <taxon>asterids</taxon>
        <taxon>campanulids</taxon>
        <taxon>Apiales</taxon>
        <taxon>Apiaceae</taxon>
        <taxon>Apioideae</taxon>
        <taxon>apioid superclade</taxon>
        <taxon>Tordylieae</taxon>
        <taxon>Tordyliinae</taxon>
        <taxon>Heracleum</taxon>
    </lineage>
</organism>
<sequence>MAIKRLNDKVEARKKELNAISKGMRLNMDEGPREMEIRRLDEECTNTLWSLGEEAYKEYDAIKINIPKSDIKFAIHIQASKEIWFPDKRMSDNFVKLSYGLIGGALDVLEENFDLDPLSLVNLVAYAKDLGYLKVNRTWVQGGKRTDKNEVDVQTGLEAIREGECDPILTDDDDEELLQIRKSVRDAERDELYASSRKNERRGKAVEVDTEFEFVNDTDHVQENLGDDHDENGSEGTGDDSEVNSEYYDSDKVG</sequence>
<reference evidence="2" key="2">
    <citation type="submission" date="2023-05" db="EMBL/GenBank/DDBJ databases">
        <authorList>
            <person name="Schelkunov M.I."/>
        </authorList>
    </citation>
    <scope>NUCLEOTIDE SEQUENCE</scope>
    <source>
        <strain evidence="2">Hsosn_3</strain>
        <tissue evidence="2">Leaf</tissue>
    </source>
</reference>
<dbReference type="AlphaFoldDB" id="A0AAD8IBP7"/>
<dbReference type="EMBL" id="JAUIZM010000006">
    <property type="protein sequence ID" value="KAK1381478.1"/>
    <property type="molecule type" value="Genomic_DNA"/>
</dbReference>